<dbReference type="PANTHER" id="PTHR33751">
    <property type="entry name" value="CBB3-TYPE CYTOCHROME C OXIDASE SUBUNIT FIXP"/>
    <property type="match status" value="1"/>
</dbReference>
<keyword evidence="7 9" id="KW-0408">Iron</keyword>
<feature type="chain" id="PRO_5010204950" evidence="11">
    <location>
        <begin position="22"/>
        <end position="227"/>
    </location>
</feature>
<evidence type="ECO:0000313" key="14">
    <source>
        <dbReference type="Proteomes" id="UP000183104"/>
    </source>
</evidence>
<feature type="binding site" description="covalent" evidence="8">
    <location>
        <position position="55"/>
    </location>
    <ligand>
        <name>heme c</name>
        <dbReference type="ChEBI" id="CHEBI:61717"/>
        <label>1</label>
    </ligand>
</feature>
<evidence type="ECO:0000256" key="9">
    <source>
        <dbReference type="PIRSR" id="PIRSR000005-2"/>
    </source>
</evidence>
<organism evidence="13 14">
    <name type="scientific">Thiohalorhabdus denitrificans</name>
    <dbReference type="NCBI Taxonomy" id="381306"/>
    <lineage>
        <taxon>Bacteria</taxon>
        <taxon>Pseudomonadati</taxon>
        <taxon>Pseudomonadota</taxon>
        <taxon>Gammaproteobacteria</taxon>
        <taxon>Thiohalorhabdales</taxon>
        <taxon>Thiohalorhabdaceae</taxon>
        <taxon>Thiohalorhabdus</taxon>
    </lineage>
</organism>
<evidence type="ECO:0000256" key="1">
    <source>
        <dbReference type="ARBA" id="ARBA00004418"/>
    </source>
</evidence>
<proteinExistence type="predicted"/>
<dbReference type="PROSITE" id="PS51007">
    <property type="entry name" value="CYTC"/>
    <property type="match status" value="2"/>
</dbReference>
<dbReference type="InterPro" id="IPR036909">
    <property type="entry name" value="Cyt_c-like_dom_sf"/>
</dbReference>
<evidence type="ECO:0000256" key="3">
    <source>
        <dbReference type="ARBA" id="ARBA00022617"/>
    </source>
</evidence>
<comment type="subcellular location">
    <subcellularLocation>
        <location evidence="1">Periplasm</location>
    </subcellularLocation>
</comment>
<evidence type="ECO:0000256" key="2">
    <source>
        <dbReference type="ARBA" id="ARBA00022448"/>
    </source>
</evidence>
<name>A0A1G5BNE0_9GAMM</name>
<feature type="binding site" description="axial binding residue" evidence="9">
    <location>
        <position position="159"/>
    </location>
    <ligand>
        <name>heme c</name>
        <dbReference type="ChEBI" id="CHEBI:61717"/>
        <label>2</label>
    </ligand>
    <ligandPart>
        <name>Fe</name>
        <dbReference type="ChEBI" id="CHEBI:18248"/>
    </ligandPart>
</feature>
<feature type="region of interest" description="Disordered" evidence="10">
    <location>
        <begin position="45"/>
        <end position="70"/>
    </location>
</feature>
<evidence type="ECO:0000259" key="12">
    <source>
        <dbReference type="PROSITE" id="PS51007"/>
    </source>
</evidence>
<dbReference type="Proteomes" id="UP000183104">
    <property type="component" value="Unassembled WGS sequence"/>
</dbReference>
<feature type="signal peptide" evidence="11">
    <location>
        <begin position="1"/>
        <end position="21"/>
    </location>
</feature>
<dbReference type="PANTHER" id="PTHR33751:SF9">
    <property type="entry name" value="CYTOCHROME C4"/>
    <property type="match status" value="1"/>
</dbReference>
<evidence type="ECO:0000256" key="8">
    <source>
        <dbReference type="PIRSR" id="PIRSR000005-1"/>
    </source>
</evidence>
<keyword evidence="11" id="KW-0732">Signal</keyword>
<dbReference type="AlphaFoldDB" id="A0A1G5BNE0"/>
<evidence type="ECO:0000256" key="7">
    <source>
        <dbReference type="ARBA" id="ARBA00023004"/>
    </source>
</evidence>
<feature type="binding site" description="covalent" evidence="8">
    <location>
        <position position="155"/>
    </location>
    <ligand>
        <name>heme c</name>
        <dbReference type="ChEBI" id="CHEBI:61717"/>
        <label>2</label>
    </ligand>
</feature>
<keyword evidence="2" id="KW-0813">Transport</keyword>
<dbReference type="GO" id="GO:0005506">
    <property type="term" value="F:iron ion binding"/>
    <property type="evidence" value="ECO:0007669"/>
    <property type="project" value="InterPro"/>
</dbReference>
<protein>
    <submittedName>
        <fullName evidence="13">Cytochrome c553</fullName>
    </submittedName>
</protein>
<evidence type="ECO:0000256" key="11">
    <source>
        <dbReference type="SAM" id="SignalP"/>
    </source>
</evidence>
<evidence type="ECO:0000256" key="4">
    <source>
        <dbReference type="ARBA" id="ARBA00022723"/>
    </source>
</evidence>
<evidence type="ECO:0000256" key="6">
    <source>
        <dbReference type="ARBA" id="ARBA00022982"/>
    </source>
</evidence>
<reference evidence="14" key="1">
    <citation type="submission" date="2016-10" db="EMBL/GenBank/DDBJ databases">
        <authorList>
            <person name="Varghese N."/>
        </authorList>
    </citation>
    <scope>NUCLEOTIDE SEQUENCE [LARGE SCALE GENOMIC DNA]</scope>
    <source>
        <strain evidence="14">HL 19</strain>
    </source>
</reference>
<gene>
    <name evidence="13" type="ORF">SAMN05661077_0711</name>
</gene>
<sequence>MRTMFWAAAMASALVVTPALAAAEDQAAGEAKGDAEAGKKLVMQGKPDEPTVMPCQSCHGQDGKGQAPSKFPRLAGQDMQYMVKQLKDFASGDRTNYPTMTNIAKGMSEEEMWDAARYYHEKQVSVEGADAEQSVIDMGEQIAERGVPEEDVPACTSCHGPKGKGVPPVFPQIAGQHASYIKKQLQDWEGGNRANDPAKMMTEIAPKLSEEQMEAVGAYFSNVDAQN</sequence>
<keyword evidence="14" id="KW-1185">Reference proteome</keyword>
<dbReference type="InterPro" id="IPR009056">
    <property type="entry name" value="Cyt_c-like_dom"/>
</dbReference>
<dbReference type="InterPro" id="IPR050597">
    <property type="entry name" value="Cytochrome_c_Oxidase_Subunit"/>
</dbReference>
<comment type="PTM">
    <text evidence="8">Binds 2 heme c groups covalently per subunit.</text>
</comment>
<dbReference type="PIRSF" id="PIRSF000005">
    <property type="entry name" value="Cytochrome_c4"/>
    <property type="match status" value="1"/>
</dbReference>
<dbReference type="EMBL" id="FMUN01000002">
    <property type="protein sequence ID" value="SCX91743.1"/>
    <property type="molecule type" value="Genomic_DNA"/>
</dbReference>
<evidence type="ECO:0000256" key="10">
    <source>
        <dbReference type="SAM" id="MobiDB-lite"/>
    </source>
</evidence>
<feature type="binding site" description="covalent" evidence="8">
    <location>
        <position position="58"/>
    </location>
    <ligand>
        <name>heme c</name>
        <dbReference type="ChEBI" id="CHEBI:61717"/>
        <label>1</label>
    </ligand>
</feature>
<feature type="domain" description="Cytochrome c" evidence="12">
    <location>
        <begin position="33"/>
        <end position="123"/>
    </location>
</feature>
<feature type="binding site" description="axial binding residue" evidence="9">
    <location>
        <position position="100"/>
    </location>
    <ligand>
        <name>heme c</name>
        <dbReference type="ChEBI" id="CHEBI:61717"/>
        <label>1</label>
    </ligand>
    <ligandPart>
        <name>Fe</name>
        <dbReference type="ChEBI" id="CHEBI:18248"/>
    </ligandPart>
</feature>
<dbReference type="GO" id="GO:0009055">
    <property type="term" value="F:electron transfer activity"/>
    <property type="evidence" value="ECO:0007669"/>
    <property type="project" value="InterPro"/>
</dbReference>
<evidence type="ECO:0000256" key="5">
    <source>
        <dbReference type="ARBA" id="ARBA00022764"/>
    </source>
</evidence>
<dbReference type="SUPFAM" id="SSF46626">
    <property type="entry name" value="Cytochrome c"/>
    <property type="match status" value="2"/>
</dbReference>
<feature type="binding site" description="covalent" evidence="8">
    <location>
        <position position="158"/>
    </location>
    <ligand>
        <name>heme c</name>
        <dbReference type="ChEBI" id="CHEBI:61717"/>
        <label>2</label>
    </ligand>
</feature>
<dbReference type="GO" id="GO:0020037">
    <property type="term" value="F:heme binding"/>
    <property type="evidence" value="ECO:0007669"/>
    <property type="project" value="InterPro"/>
</dbReference>
<evidence type="ECO:0000313" key="13">
    <source>
        <dbReference type="EMBL" id="SCX91743.1"/>
    </source>
</evidence>
<dbReference type="OrthoDB" id="9773456at2"/>
<keyword evidence="3 8" id="KW-0349">Heme</keyword>
<accession>A0A1G5BNE0</accession>
<dbReference type="Gene3D" id="1.10.760.10">
    <property type="entry name" value="Cytochrome c-like domain"/>
    <property type="match status" value="2"/>
</dbReference>
<dbReference type="InterPro" id="IPR024167">
    <property type="entry name" value="Cytochrome_c4-like"/>
</dbReference>
<feature type="domain" description="Cytochrome c" evidence="12">
    <location>
        <begin position="134"/>
        <end position="224"/>
    </location>
</feature>
<feature type="binding site" description="axial binding residue" evidence="9">
    <location>
        <position position="201"/>
    </location>
    <ligand>
        <name>heme c</name>
        <dbReference type="ChEBI" id="CHEBI:61717"/>
        <label>2</label>
    </ligand>
    <ligandPart>
        <name>Fe</name>
        <dbReference type="ChEBI" id="CHEBI:18248"/>
    </ligandPart>
</feature>
<dbReference type="STRING" id="381306.AN478_11585"/>
<keyword evidence="5" id="KW-0574">Periplasm</keyword>
<keyword evidence="4 9" id="KW-0479">Metal-binding</keyword>
<feature type="binding site" description="axial binding residue" evidence="9">
    <location>
        <position position="59"/>
    </location>
    <ligand>
        <name>heme c</name>
        <dbReference type="ChEBI" id="CHEBI:61717"/>
        <label>1</label>
    </ligand>
    <ligandPart>
        <name>Fe</name>
        <dbReference type="ChEBI" id="CHEBI:18248"/>
    </ligandPart>
</feature>
<keyword evidence="6" id="KW-0249">Electron transport</keyword>
<dbReference type="RefSeq" id="WP_074471237.1">
    <property type="nucleotide sequence ID" value="NZ_FMUN01000002.1"/>
</dbReference>
<dbReference type="Pfam" id="PF00034">
    <property type="entry name" value="Cytochrom_C"/>
    <property type="match status" value="2"/>
</dbReference>
<dbReference type="GO" id="GO:0042597">
    <property type="term" value="C:periplasmic space"/>
    <property type="evidence" value="ECO:0007669"/>
    <property type="project" value="UniProtKB-SubCell"/>
</dbReference>